<organism evidence="2 3">
    <name type="scientific">Vigna angularis var. angularis</name>
    <dbReference type="NCBI Taxonomy" id="157739"/>
    <lineage>
        <taxon>Eukaryota</taxon>
        <taxon>Viridiplantae</taxon>
        <taxon>Streptophyta</taxon>
        <taxon>Embryophyta</taxon>
        <taxon>Tracheophyta</taxon>
        <taxon>Spermatophyta</taxon>
        <taxon>Magnoliopsida</taxon>
        <taxon>eudicotyledons</taxon>
        <taxon>Gunneridae</taxon>
        <taxon>Pentapetalae</taxon>
        <taxon>rosids</taxon>
        <taxon>fabids</taxon>
        <taxon>Fabales</taxon>
        <taxon>Fabaceae</taxon>
        <taxon>Papilionoideae</taxon>
        <taxon>50 kb inversion clade</taxon>
        <taxon>NPAAA clade</taxon>
        <taxon>indigoferoid/millettioid clade</taxon>
        <taxon>Phaseoleae</taxon>
        <taxon>Vigna</taxon>
    </lineage>
</organism>
<dbReference type="EMBL" id="AP015034">
    <property type="protein sequence ID" value="BAT74899.1"/>
    <property type="molecule type" value="Genomic_DNA"/>
</dbReference>
<dbReference type="Proteomes" id="UP000291084">
    <property type="component" value="Chromosome 1"/>
</dbReference>
<protein>
    <submittedName>
        <fullName evidence="2">Uncharacterized protein</fullName>
    </submittedName>
</protein>
<dbReference type="AlphaFoldDB" id="A0A0S3R2X9"/>
<name>A0A0S3R2X9_PHAAN</name>
<sequence length="85" mass="9648">KMRIGYKVSFGREKTLLSNILPFASFFVHLLYVCLLPCIFTSSFIQSDIFVAANIRKATYRFLPAVDKVTPLLSSVVSVLRDNCR</sequence>
<keyword evidence="1" id="KW-0812">Transmembrane</keyword>
<gene>
    <name evidence="2" type="primary">Vigan.01G267500</name>
    <name evidence="2" type="ORF">VIGAN_01267500</name>
</gene>
<feature type="transmembrane region" description="Helical" evidence="1">
    <location>
        <begin position="20"/>
        <end position="45"/>
    </location>
</feature>
<reference evidence="2 3" key="1">
    <citation type="journal article" date="2015" name="Sci. Rep.">
        <title>The power of single molecule real-time sequencing technology in the de novo assembly of a eukaryotic genome.</title>
        <authorList>
            <person name="Sakai H."/>
            <person name="Naito K."/>
            <person name="Ogiso-Tanaka E."/>
            <person name="Takahashi Y."/>
            <person name="Iseki K."/>
            <person name="Muto C."/>
            <person name="Satou K."/>
            <person name="Teruya K."/>
            <person name="Shiroma A."/>
            <person name="Shimoji M."/>
            <person name="Hirano T."/>
            <person name="Itoh T."/>
            <person name="Kaga A."/>
            <person name="Tomooka N."/>
        </authorList>
    </citation>
    <scope>NUCLEOTIDE SEQUENCE [LARGE SCALE GENOMIC DNA]</scope>
    <source>
        <strain evidence="3">cv. Shumari</strain>
    </source>
</reference>
<accession>A0A0S3R2X9</accession>
<evidence type="ECO:0000313" key="3">
    <source>
        <dbReference type="Proteomes" id="UP000291084"/>
    </source>
</evidence>
<evidence type="ECO:0000256" key="1">
    <source>
        <dbReference type="SAM" id="Phobius"/>
    </source>
</evidence>
<feature type="non-terminal residue" evidence="2">
    <location>
        <position position="1"/>
    </location>
</feature>
<keyword evidence="3" id="KW-1185">Reference proteome</keyword>
<proteinExistence type="predicted"/>
<evidence type="ECO:0000313" key="2">
    <source>
        <dbReference type="EMBL" id="BAT74899.1"/>
    </source>
</evidence>
<keyword evidence="1" id="KW-0472">Membrane</keyword>
<keyword evidence="1" id="KW-1133">Transmembrane helix</keyword>